<organism evidence="3 4">
    <name type="scientific">Legionella brunensis</name>
    <dbReference type="NCBI Taxonomy" id="29422"/>
    <lineage>
        <taxon>Bacteria</taxon>
        <taxon>Pseudomonadati</taxon>
        <taxon>Pseudomonadota</taxon>
        <taxon>Gammaproteobacteria</taxon>
        <taxon>Legionellales</taxon>
        <taxon>Legionellaceae</taxon>
        <taxon>Legionella</taxon>
    </lineage>
</organism>
<feature type="region of interest" description="Disordered" evidence="1">
    <location>
        <begin position="219"/>
        <end position="242"/>
    </location>
</feature>
<keyword evidence="4" id="KW-1185">Reference proteome</keyword>
<evidence type="ECO:0000313" key="4">
    <source>
        <dbReference type="Proteomes" id="UP000054742"/>
    </source>
</evidence>
<keyword evidence="2" id="KW-0812">Transmembrane</keyword>
<evidence type="ECO:0000256" key="2">
    <source>
        <dbReference type="SAM" id="Phobius"/>
    </source>
</evidence>
<proteinExistence type="predicted"/>
<gene>
    <name evidence="3" type="ORF">Lbru_2479</name>
</gene>
<dbReference type="STRING" id="29422.Lbru_2479"/>
<comment type="caution">
    <text evidence="3">The sequence shown here is derived from an EMBL/GenBank/DDBJ whole genome shotgun (WGS) entry which is preliminary data.</text>
</comment>
<dbReference type="PATRIC" id="fig|29422.6.peg.2642"/>
<sequence length="364" mass="39471">MNSLLPLMRESKALGIDQPLHEGNVNDALQSAFTVLTGAFGLTLNSSTPVFFSCDADEIESSHGLIFHEDQFAAQVMGKIGTPYAKICHMRLYATEEGAHWHSLFAEMDEQGYLKKIIITDSRVRDQVGITAHRDIENNPFLQECLDKIEFIPGASQPIGIHICWIYCLANLASLAATGKVYEPKTQSLGEELATIITEATKPKAPPPPKLELALITKEVKQEAHSPTPPKTEQSEASPSQVQPFTLFTPRTPLITEDREKETPEIKERVISTPNFYNSEKPTASQSTSSLKWLGGGALLLGAGALVVAGLALTPLLPISFPLSMALISAGIVLALAGVVMLIADKICQSHMKLDKATESALIF</sequence>
<protein>
    <submittedName>
        <fullName evidence="3">Uncharacterized protein</fullName>
    </submittedName>
</protein>
<dbReference type="RefSeq" id="WP_058442459.1">
    <property type="nucleotide sequence ID" value="NZ_CAAAHU010000013.1"/>
</dbReference>
<feature type="transmembrane region" description="Helical" evidence="2">
    <location>
        <begin position="319"/>
        <end position="344"/>
    </location>
</feature>
<dbReference type="AlphaFoldDB" id="A0A0W0S4S1"/>
<evidence type="ECO:0000313" key="3">
    <source>
        <dbReference type="EMBL" id="KTC78187.1"/>
    </source>
</evidence>
<reference evidence="3 4" key="1">
    <citation type="submission" date="2015-11" db="EMBL/GenBank/DDBJ databases">
        <title>Genomic analysis of 38 Legionella species identifies large and diverse effector repertoires.</title>
        <authorList>
            <person name="Burstein D."/>
            <person name="Amaro F."/>
            <person name="Zusman T."/>
            <person name="Lifshitz Z."/>
            <person name="Cohen O."/>
            <person name="Gilbert J.A."/>
            <person name="Pupko T."/>
            <person name="Shuman H.A."/>
            <person name="Segal G."/>
        </authorList>
    </citation>
    <scope>NUCLEOTIDE SEQUENCE [LARGE SCALE GENOMIC DNA]</scope>
    <source>
        <strain evidence="3 4">ATCC 43878</strain>
    </source>
</reference>
<dbReference type="OrthoDB" id="5638419at2"/>
<accession>A0A0W0S4S1</accession>
<keyword evidence="2" id="KW-0472">Membrane</keyword>
<feature type="transmembrane region" description="Helical" evidence="2">
    <location>
        <begin position="293"/>
        <end position="313"/>
    </location>
</feature>
<dbReference type="Proteomes" id="UP000054742">
    <property type="component" value="Unassembled WGS sequence"/>
</dbReference>
<feature type="compositionally biased region" description="Polar residues" evidence="1">
    <location>
        <begin position="231"/>
        <end position="242"/>
    </location>
</feature>
<keyword evidence="2" id="KW-1133">Transmembrane helix</keyword>
<dbReference type="EMBL" id="LNXV01000033">
    <property type="protein sequence ID" value="KTC78187.1"/>
    <property type="molecule type" value="Genomic_DNA"/>
</dbReference>
<evidence type="ECO:0000256" key="1">
    <source>
        <dbReference type="SAM" id="MobiDB-lite"/>
    </source>
</evidence>
<name>A0A0W0S4S1_9GAMM</name>